<comment type="caution">
    <text evidence="1">The sequence shown here is derived from an EMBL/GenBank/DDBJ whole genome shotgun (WGS) entry which is preliminary data.</text>
</comment>
<reference evidence="1 2" key="1">
    <citation type="journal article" date="2023" name="G3 (Bethesda)">
        <title>A chromosome-level genome assembly of Zasmidium syzygii isolated from banana leaves.</title>
        <authorList>
            <person name="van Westerhoven A.C."/>
            <person name="Mehrabi R."/>
            <person name="Talebi R."/>
            <person name="Steentjes M.B.F."/>
            <person name="Corcolon B."/>
            <person name="Chong P.A."/>
            <person name="Kema G.H.J."/>
            <person name="Seidl M.F."/>
        </authorList>
    </citation>
    <scope>NUCLEOTIDE SEQUENCE [LARGE SCALE GENOMIC DNA]</scope>
    <source>
        <strain evidence="1 2">P124</strain>
    </source>
</reference>
<proteinExistence type="predicted"/>
<gene>
    <name evidence="1" type="ORF">PRZ48_011727</name>
</gene>
<keyword evidence="2" id="KW-1185">Reference proteome</keyword>
<dbReference type="EMBL" id="JAXOVC010000009">
    <property type="protein sequence ID" value="KAK4497277.1"/>
    <property type="molecule type" value="Genomic_DNA"/>
</dbReference>
<protein>
    <submittedName>
        <fullName evidence="1">Uncharacterized protein</fullName>
    </submittedName>
</protein>
<accession>A0ABR0E768</accession>
<dbReference type="Proteomes" id="UP001305779">
    <property type="component" value="Unassembled WGS sequence"/>
</dbReference>
<evidence type="ECO:0000313" key="1">
    <source>
        <dbReference type="EMBL" id="KAK4497277.1"/>
    </source>
</evidence>
<name>A0ABR0E768_ZASCE</name>
<evidence type="ECO:0000313" key="2">
    <source>
        <dbReference type="Proteomes" id="UP001305779"/>
    </source>
</evidence>
<sequence>MEDKWVFRIEEASHDLYNKDHEYKTVDRERLDGMEETLWDKLAIDKAMTYRGIQWMWEELWLIHSGNASYAVEA</sequence>
<organism evidence="1 2">
    <name type="scientific">Zasmidium cellare</name>
    <name type="common">Wine cellar mold</name>
    <name type="synonym">Racodium cellare</name>
    <dbReference type="NCBI Taxonomy" id="395010"/>
    <lineage>
        <taxon>Eukaryota</taxon>
        <taxon>Fungi</taxon>
        <taxon>Dikarya</taxon>
        <taxon>Ascomycota</taxon>
        <taxon>Pezizomycotina</taxon>
        <taxon>Dothideomycetes</taxon>
        <taxon>Dothideomycetidae</taxon>
        <taxon>Mycosphaerellales</taxon>
        <taxon>Mycosphaerellaceae</taxon>
        <taxon>Zasmidium</taxon>
    </lineage>
</organism>